<sequence length="263" mass="28176">MLAAQRRRRILDVLEREGTVRVSVLADEFGVSEMTVRRDLDALESGAALHKVHGGAVARTNRGEEPWSETKAAQQRSEKQSIAAAAMDVIDDGMTLAISAGTTTLEVARRLHERSSITVVTNSISVFQELTDPHTRPGHGPEVYLTGGSRTPSNALVGPIAEAALAAFRVDLSILGVHGLDRDAGLTTPNMAEAQTNRRLIDIGHRLVVVADHTKYQEVGAHVIATLDRVDTLVVDDGLTAAARADLTDIVDDVRVAQTRGDA</sequence>
<accession>A0AAU4K245</accession>
<dbReference type="InterPro" id="IPR036388">
    <property type="entry name" value="WH-like_DNA-bd_sf"/>
</dbReference>
<dbReference type="InterPro" id="IPR050313">
    <property type="entry name" value="Carb_Metab_HTH_regulators"/>
</dbReference>
<dbReference type="InterPro" id="IPR036390">
    <property type="entry name" value="WH_DNA-bd_sf"/>
</dbReference>
<dbReference type="GO" id="GO:0003677">
    <property type="term" value="F:DNA binding"/>
    <property type="evidence" value="ECO:0007669"/>
    <property type="project" value="UniProtKB-KW"/>
</dbReference>
<dbReference type="SMART" id="SM00420">
    <property type="entry name" value="HTH_DEOR"/>
    <property type="match status" value="1"/>
</dbReference>
<dbReference type="InterPro" id="IPR001034">
    <property type="entry name" value="DeoR_HTH"/>
</dbReference>
<dbReference type="Pfam" id="PF00455">
    <property type="entry name" value="DeoRC"/>
    <property type="match status" value="1"/>
</dbReference>
<dbReference type="RefSeq" id="WP_328857474.1">
    <property type="nucleotide sequence ID" value="NZ_CP108021.1"/>
</dbReference>
<protein>
    <submittedName>
        <fullName evidence="5">DeoR/GlpR family DNA-binding transcription regulator</fullName>
    </submittedName>
</protein>
<dbReference type="InterPro" id="IPR037171">
    <property type="entry name" value="NagB/RpiA_transferase-like"/>
</dbReference>
<dbReference type="EMBL" id="CP108021">
    <property type="protein sequence ID" value="WUM20056.1"/>
    <property type="molecule type" value="Genomic_DNA"/>
</dbReference>
<evidence type="ECO:0000259" key="4">
    <source>
        <dbReference type="PROSITE" id="PS51000"/>
    </source>
</evidence>
<dbReference type="GO" id="GO:0003700">
    <property type="term" value="F:DNA-binding transcription factor activity"/>
    <property type="evidence" value="ECO:0007669"/>
    <property type="project" value="InterPro"/>
</dbReference>
<evidence type="ECO:0000256" key="2">
    <source>
        <dbReference type="ARBA" id="ARBA00023125"/>
    </source>
</evidence>
<gene>
    <name evidence="5" type="ORF">OG579_20605</name>
</gene>
<dbReference type="PROSITE" id="PS51000">
    <property type="entry name" value="HTH_DEOR_2"/>
    <property type="match status" value="1"/>
</dbReference>
<dbReference type="AlphaFoldDB" id="A0AAU4K245"/>
<evidence type="ECO:0000256" key="1">
    <source>
        <dbReference type="ARBA" id="ARBA00023015"/>
    </source>
</evidence>
<dbReference type="Gene3D" id="1.10.10.10">
    <property type="entry name" value="Winged helix-like DNA-binding domain superfamily/Winged helix DNA-binding domain"/>
    <property type="match status" value="1"/>
</dbReference>
<dbReference type="PANTHER" id="PTHR30363:SF44">
    <property type="entry name" value="AGA OPERON TRANSCRIPTIONAL REPRESSOR-RELATED"/>
    <property type="match status" value="1"/>
</dbReference>
<dbReference type="InterPro" id="IPR018356">
    <property type="entry name" value="Tscrpt_reg_HTH_DeoR_CS"/>
</dbReference>
<evidence type="ECO:0000313" key="6">
    <source>
        <dbReference type="Proteomes" id="UP001432128"/>
    </source>
</evidence>
<dbReference type="PANTHER" id="PTHR30363">
    <property type="entry name" value="HTH-TYPE TRANSCRIPTIONAL REGULATOR SRLR-RELATED"/>
    <property type="match status" value="1"/>
</dbReference>
<keyword evidence="2 5" id="KW-0238">DNA-binding</keyword>
<dbReference type="SUPFAM" id="SSF46785">
    <property type="entry name" value="Winged helix' DNA-binding domain"/>
    <property type="match status" value="1"/>
</dbReference>
<keyword evidence="6" id="KW-1185">Reference proteome</keyword>
<dbReference type="KEGG" id="whr:OG579_20605"/>
<keyword evidence="3" id="KW-0804">Transcription</keyword>
<proteinExistence type="predicted"/>
<dbReference type="Pfam" id="PF08220">
    <property type="entry name" value="HTH_DeoR"/>
    <property type="match status" value="1"/>
</dbReference>
<dbReference type="SUPFAM" id="SSF100950">
    <property type="entry name" value="NagB/RpiA/CoA transferase-like"/>
    <property type="match status" value="1"/>
</dbReference>
<dbReference type="Gene3D" id="3.40.50.1360">
    <property type="match status" value="1"/>
</dbReference>
<feature type="domain" description="HTH deoR-type" evidence="4">
    <location>
        <begin position="3"/>
        <end position="58"/>
    </location>
</feature>
<reference evidence="5 6" key="1">
    <citation type="submission" date="2022-10" db="EMBL/GenBank/DDBJ databases">
        <title>The complete genomes of actinobacterial strains from the NBC collection.</title>
        <authorList>
            <person name="Joergensen T.S."/>
            <person name="Alvarez Arevalo M."/>
            <person name="Sterndorff E.B."/>
            <person name="Faurdal D."/>
            <person name="Vuksanovic O."/>
            <person name="Mourched A.-S."/>
            <person name="Charusanti P."/>
            <person name="Shaw S."/>
            <person name="Blin K."/>
            <person name="Weber T."/>
        </authorList>
    </citation>
    <scope>NUCLEOTIDE SEQUENCE [LARGE SCALE GENOMIC DNA]</scope>
    <source>
        <strain evidence="5 6">NBC_00319</strain>
    </source>
</reference>
<dbReference type="PRINTS" id="PR00037">
    <property type="entry name" value="HTHLACR"/>
</dbReference>
<dbReference type="InterPro" id="IPR014036">
    <property type="entry name" value="DeoR-like_C"/>
</dbReference>
<dbReference type="Proteomes" id="UP001432128">
    <property type="component" value="Chromosome"/>
</dbReference>
<dbReference type="PROSITE" id="PS00894">
    <property type="entry name" value="HTH_DEOR_1"/>
    <property type="match status" value="1"/>
</dbReference>
<keyword evidence="1" id="KW-0805">Transcription regulation</keyword>
<name>A0AAU4K245_9NOCA</name>
<evidence type="ECO:0000313" key="5">
    <source>
        <dbReference type="EMBL" id="WUM20056.1"/>
    </source>
</evidence>
<organism evidence="5 6">
    <name type="scientific">Williamsia herbipolensis</name>
    <dbReference type="NCBI Taxonomy" id="1603258"/>
    <lineage>
        <taxon>Bacteria</taxon>
        <taxon>Bacillati</taxon>
        <taxon>Actinomycetota</taxon>
        <taxon>Actinomycetes</taxon>
        <taxon>Mycobacteriales</taxon>
        <taxon>Nocardiaceae</taxon>
        <taxon>Williamsia</taxon>
    </lineage>
</organism>
<dbReference type="SMART" id="SM01134">
    <property type="entry name" value="DeoRC"/>
    <property type="match status" value="1"/>
</dbReference>
<evidence type="ECO:0000256" key="3">
    <source>
        <dbReference type="ARBA" id="ARBA00023163"/>
    </source>
</evidence>